<evidence type="ECO:0000256" key="4">
    <source>
        <dbReference type="ARBA" id="ARBA00023002"/>
    </source>
</evidence>
<dbReference type="SMART" id="SM00702">
    <property type="entry name" value="P4Hc"/>
    <property type="match status" value="1"/>
</dbReference>
<protein>
    <recommendedName>
        <fullName evidence="7">Fe2OG dioxygenase domain-containing protein</fullName>
    </recommendedName>
</protein>
<dbReference type="PROSITE" id="PS51471">
    <property type="entry name" value="FE2OG_OXY"/>
    <property type="match status" value="1"/>
</dbReference>
<comment type="cofactor">
    <cofactor evidence="1">
        <name>L-ascorbate</name>
        <dbReference type="ChEBI" id="CHEBI:38290"/>
    </cofactor>
</comment>
<reference evidence="8" key="1">
    <citation type="journal article" date="2012" name="Bioengineered">
        <title>Additional insights into the genome of the oleaginous model alga Nannochloropsis gaditana.</title>
        <authorList>
            <person name="Jinkerson R.E."/>
            <person name="Radakovits R."/>
            <person name="Posewitz M.C."/>
        </authorList>
    </citation>
    <scope>NUCLEOTIDE SEQUENCE</scope>
    <source>
        <strain evidence="8">CCMP526</strain>
    </source>
</reference>
<reference evidence="8" key="2">
    <citation type="journal article" date="2012" name="Nat. Commun.">
        <title>Draft genome sequence and genetic transformation of the oleaginous alga Nannochloropis gaditana.</title>
        <authorList>
            <person name="Radakovits R."/>
            <person name="Jinkerson R.E."/>
            <person name="Fuerstenberg S.I."/>
            <person name="Tae H."/>
            <person name="Settlage R.E."/>
            <person name="Boore J.L."/>
            <person name="Posewitz M.C."/>
        </authorList>
    </citation>
    <scope>NUCLEOTIDE SEQUENCE</scope>
    <source>
        <strain evidence="8">CCMP526</strain>
    </source>
</reference>
<evidence type="ECO:0000256" key="5">
    <source>
        <dbReference type="ARBA" id="ARBA00023004"/>
    </source>
</evidence>
<feature type="region of interest" description="Disordered" evidence="6">
    <location>
        <begin position="1"/>
        <end position="21"/>
    </location>
</feature>
<dbReference type="InterPro" id="IPR006620">
    <property type="entry name" value="Pro_4_hyd_alph"/>
</dbReference>
<dbReference type="GO" id="GO:0051213">
    <property type="term" value="F:dioxygenase activity"/>
    <property type="evidence" value="ECO:0007669"/>
    <property type="project" value="UniProtKB-KW"/>
</dbReference>
<evidence type="ECO:0000256" key="3">
    <source>
        <dbReference type="ARBA" id="ARBA00022964"/>
    </source>
</evidence>
<keyword evidence="5" id="KW-0408">Iron</keyword>
<dbReference type="SUPFAM" id="SSF51197">
    <property type="entry name" value="Clavaminate synthase-like"/>
    <property type="match status" value="1"/>
</dbReference>
<dbReference type="EMBL" id="JU980470">
    <property type="protein sequence ID" value="AFJ69533.1"/>
    <property type="molecule type" value="mRNA"/>
</dbReference>
<dbReference type="InterPro" id="IPR005123">
    <property type="entry name" value="Oxoglu/Fe-dep_dioxygenase_dom"/>
</dbReference>
<dbReference type="AlphaFoldDB" id="I2CRK0"/>
<dbReference type="GO" id="GO:0031418">
    <property type="term" value="F:L-ascorbic acid binding"/>
    <property type="evidence" value="ECO:0007669"/>
    <property type="project" value="InterPro"/>
</dbReference>
<evidence type="ECO:0000313" key="8">
    <source>
        <dbReference type="EMBL" id="AFJ69533.1"/>
    </source>
</evidence>
<evidence type="ECO:0000256" key="6">
    <source>
        <dbReference type="SAM" id="MobiDB-lite"/>
    </source>
</evidence>
<accession>I2CRK0</accession>
<keyword evidence="2" id="KW-0479">Metal-binding</keyword>
<organism evidence="8">
    <name type="scientific">Nannochloropsis gaditana (strain CCMP526)</name>
    <name type="common">Green microalga</name>
    <name type="synonym">Microchloropsis gaditana</name>
    <dbReference type="NCBI Taxonomy" id="1093141"/>
    <lineage>
        <taxon>Eukaryota</taxon>
        <taxon>Sar</taxon>
        <taxon>Stramenopiles</taxon>
        <taxon>Ochrophyta</taxon>
        <taxon>Eustigmatophyceae</taxon>
        <taxon>Eustigmatales</taxon>
        <taxon>Monodopsidaceae</taxon>
        <taxon>Nannochloropsis</taxon>
    </lineage>
</organism>
<name>I2CRK0_NANGC</name>
<evidence type="ECO:0000259" key="7">
    <source>
        <dbReference type="PROSITE" id="PS51471"/>
    </source>
</evidence>
<gene>
    <name evidence="8" type="ORF">NGATSA_3030300</name>
</gene>
<evidence type="ECO:0000256" key="1">
    <source>
        <dbReference type="ARBA" id="ARBA00001961"/>
    </source>
</evidence>
<evidence type="ECO:0000256" key="2">
    <source>
        <dbReference type="ARBA" id="ARBA00022723"/>
    </source>
</evidence>
<keyword evidence="4" id="KW-0560">Oxidoreductase</keyword>
<dbReference type="GO" id="GO:0005506">
    <property type="term" value="F:iron ion binding"/>
    <property type="evidence" value="ECO:0007669"/>
    <property type="project" value="InterPro"/>
</dbReference>
<proteinExistence type="evidence at transcript level"/>
<feature type="domain" description="Fe2OG dioxygenase" evidence="7">
    <location>
        <begin position="219"/>
        <end position="307"/>
    </location>
</feature>
<sequence>MWRNPGSPSRRRRRGGGRRSSLNVNYPPASICSSTSSIYVLPLLLLLLLLCIGSTSECLVHAFLLPGSIPSRSKSYPVTRRQVSERQIPQYRETMKLYYWNDSTPITPVQFDQERDFDSFLGDAALVGKAGEPPFKLVHVSKAPLFTAEECQGLIDECEERAATKGWTTKRHFAYPTTDVPLQELPRSLAWFNRQLQEKIYPCLATNFASALPDSSKLKVVDAFIVKYDADGGQTQLKPHRDGSVVSFNIALNPSSEFEGGGTYFAGLDQGLRIEQGHIVTHASNVLHGGHPISAGKRYILVSFVILEGFANWAMRFANQVWNY</sequence>
<dbReference type="Gene3D" id="2.60.120.620">
    <property type="entry name" value="q2cbj1_9rhob like domain"/>
    <property type="match status" value="1"/>
</dbReference>
<keyword evidence="3" id="KW-0223">Dioxygenase</keyword>
<dbReference type="GO" id="GO:0016705">
    <property type="term" value="F:oxidoreductase activity, acting on paired donors, with incorporation or reduction of molecular oxygen"/>
    <property type="evidence" value="ECO:0007669"/>
    <property type="project" value="InterPro"/>
</dbReference>